<feature type="chain" id="PRO_5001934367" description="DUF4124 domain-containing protein" evidence="1">
    <location>
        <begin position="23"/>
        <end position="194"/>
    </location>
</feature>
<gene>
    <name evidence="2" type="ORF">LO80_08065</name>
</gene>
<dbReference type="RefSeq" id="WP_040010278.1">
    <property type="nucleotide sequence ID" value="NZ_CP009574.1"/>
</dbReference>
<evidence type="ECO:0000256" key="1">
    <source>
        <dbReference type="SAM" id="SignalP"/>
    </source>
</evidence>
<protein>
    <recommendedName>
        <fullName evidence="4">DUF4124 domain-containing protein</fullName>
    </recommendedName>
</protein>
<evidence type="ECO:0008006" key="4">
    <source>
        <dbReference type="Google" id="ProtNLM"/>
    </source>
</evidence>
<accession>A0A097EQT8</accession>
<keyword evidence="3" id="KW-1185">Reference proteome</keyword>
<proteinExistence type="predicted"/>
<dbReference type="EMBL" id="CP009574">
    <property type="protein sequence ID" value="AIT09926.1"/>
    <property type="molecule type" value="Genomic_DNA"/>
</dbReference>
<organism evidence="2 3">
    <name type="scientific">Candidatus Francisella endociliophora</name>
    <dbReference type="NCBI Taxonomy" id="653937"/>
    <lineage>
        <taxon>Bacteria</taxon>
        <taxon>Pseudomonadati</taxon>
        <taxon>Pseudomonadota</taxon>
        <taxon>Gammaproteobacteria</taxon>
        <taxon>Thiotrichales</taxon>
        <taxon>Francisellaceae</taxon>
        <taxon>Francisella</taxon>
    </lineage>
</organism>
<dbReference type="STRING" id="1547445.LO80_08065"/>
<keyword evidence="1" id="KW-0732">Signal</keyword>
<reference evidence="2 3" key="1">
    <citation type="submission" date="2014-10" db="EMBL/GenBank/DDBJ databases">
        <title>Whole genome sequence of Francisella endociliophora strain FSC1006, isolated from a laboratory culture of the marine ciliate Euplotes raikovi.</title>
        <authorList>
            <person name="Granberg M."/>
            <person name="Backman S."/>
            <person name="Lundmark E."/>
            <person name="Nilsson E."/>
            <person name="Karlsson E."/>
            <person name="Thelaus J."/>
            <person name="Ohrman C."/>
            <person name="Larkeryd A."/>
            <person name="Stenberg P."/>
        </authorList>
    </citation>
    <scope>NUCLEOTIDE SEQUENCE [LARGE SCALE GENOMIC DNA]</scope>
    <source>
        <strain evidence="2 3">FSC1006</strain>
    </source>
</reference>
<evidence type="ECO:0000313" key="3">
    <source>
        <dbReference type="Proteomes" id="UP000029672"/>
    </source>
</evidence>
<sequence length="194" mass="22304">MKYFKNITILTLITMFSSFCYADESDNVYTWRSGNGTVVFSQSTPMFDEEYERIGVHHNNQVHQKSPVEQQLASLKQNNIYIPDNSQSENQPNQQQEVNRGIQRVEIISPAPGENRFIHNEKLTIILRPALTAEDHPIFIMNGIPHPAHFENGVWKVNRPNPGPVSITVRGRTHDHKTIVSNESEFNRRQVLGR</sequence>
<dbReference type="Proteomes" id="UP000029672">
    <property type="component" value="Chromosome"/>
</dbReference>
<evidence type="ECO:0000313" key="2">
    <source>
        <dbReference type="EMBL" id="AIT09926.1"/>
    </source>
</evidence>
<name>A0A097EQT8_9GAMM</name>
<dbReference type="KEGG" id="frf:LO80_08065"/>
<feature type="signal peptide" evidence="1">
    <location>
        <begin position="1"/>
        <end position="22"/>
    </location>
</feature>
<dbReference type="AlphaFoldDB" id="A0A097EQT8"/>
<dbReference type="HOGENOM" id="CLU_120891_0_0_6"/>
<dbReference type="OrthoDB" id="7062774at2"/>